<keyword evidence="1" id="KW-0812">Transmembrane</keyword>
<keyword evidence="3" id="KW-1185">Reference proteome</keyword>
<evidence type="ECO:0000256" key="1">
    <source>
        <dbReference type="SAM" id="Phobius"/>
    </source>
</evidence>
<organism evidence="2 3">
    <name type="scientific">Williamwhitmania taraxaci</name>
    <dbReference type="NCBI Taxonomy" id="1640674"/>
    <lineage>
        <taxon>Bacteria</taxon>
        <taxon>Pseudomonadati</taxon>
        <taxon>Bacteroidota</taxon>
        <taxon>Bacteroidia</taxon>
        <taxon>Bacteroidales</taxon>
        <taxon>Williamwhitmaniaceae</taxon>
        <taxon>Williamwhitmania</taxon>
    </lineage>
</organism>
<keyword evidence="1" id="KW-0472">Membrane</keyword>
<evidence type="ECO:0000313" key="3">
    <source>
        <dbReference type="Proteomes" id="UP000199452"/>
    </source>
</evidence>
<proteinExistence type="predicted"/>
<keyword evidence="1" id="KW-1133">Transmembrane helix</keyword>
<feature type="transmembrane region" description="Helical" evidence="1">
    <location>
        <begin position="75"/>
        <end position="93"/>
    </location>
</feature>
<reference evidence="2 3" key="1">
    <citation type="submission" date="2016-09" db="EMBL/GenBank/DDBJ databases">
        <authorList>
            <person name="Capua I."/>
            <person name="De Benedictis P."/>
            <person name="Joannis T."/>
            <person name="Lombin L.H."/>
            <person name="Cattoli G."/>
        </authorList>
    </citation>
    <scope>NUCLEOTIDE SEQUENCE [LARGE SCALE GENOMIC DNA]</scope>
    <source>
        <strain evidence="2 3">A7P-90m</strain>
    </source>
</reference>
<dbReference type="RefSeq" id="WP_092437918.1">
    <property type="nucleotide sequence ID" value="NZ_FMYP01000026.1"/>
</dbReference>
<sequence>MAFRGLIKLPSHKQFGYVPRYYDKEKEEKEEQRKKRALELGIEDRNSDHKPGTNIRLGAMRGHYRQKETGKRTSTIRVVIIIFLLLLVAYYLLS</sequence>
<name>A0A1G6KRH4_9BACT</name>
<dbReference type="OrthoDB" id="1121113at2"/>
<dbReference type="Proteomes" id="UP000199452">
    <property type="component" value="Unassembled WGS sequence"/>
</dbReference>
<dbReference type="EMBL" id="FMYP01000026">
    <property type="protein sequence ID" value="SDC33574.1"/>
    <property type="molecule type" value="Genomic_DNA"/>
</dbReference>
<dbReference type="STRING" id="1640674.SAMN05216323_102636"/>
<gene>
    <name evidence="2" type="ORF">SAMN05216323_102636</name>
</gene>
<protein>
    <submittedName>
        <fullName evidence="2">Uncharacterized protein</fullName>
    </submittedName>
</protein>
<evidence type="ECO:0000313" key="2">
    <source>
        <dbReference type="EMBL" id="SDC33574.1"/>
    </source>
</evidence>
<dbReference type="AlphaFoldDB" id="A0A1G6KRH4"/>
<accession>A0A1G6KRH4</accession>